<accession>K1PMD6</accession>
<organism evidence="3">
    <name type="scientific">Magallana gigas</name>
    <name type="common">Pacific oyster</name>
    <name type="synonym">Crassostrea gigas</name>
    <dbReference type="NCBI Taxonomy" id="29159"/>
    <lineage>
        <taxon>Eukaryota</taxon>
        <taxon>Metazoa</taxon>
        <taxon>Spiralia</taxon>
        <taxon>Lophotrochozoa</taxon>
        <taxon>Mollusca</taxon>
        <taxon>Bivalvia</taxon>
        <taxon>Autobranchia</taxon>
        <taxon>Pteriomorphia</taxon>
        <taxon>Ostreida</taxon>
        <taxon>Ostreoidea</taxon>
        <taxon>Ostreidae</taxon>
        <taxon>Magallana</taxon>
    </lineage>
</organism>
<feature type="region of interest" description="Disordered" evidence="2">
    <location>
        <begin position="176"/>
        <end position="217"/>
    </location>
</feature>
<gene>
    <name evidence="3" type="ORF">CGI_10007110</name>
</gene>
<protein>
    <submittedName>
        <fullName evidence="3">Uncharacterized protein</fullName>
    </submittedName>
</protein>
<feature type="region of interest" description="Disordered" evidence="2">
    <location>
        <begin position="274"/>
        <end position="318"/>
    </location>
</feature>
<evidence type="ECO:0000313" key="3">
    <source>
        <dbReference type="EMBL" id="EKC20029.1"/>
    </source>
</evidence>
<name>K1PMD6_MAGGI</name>
<sequence>MEKLKAEKEGSSKEINECAAKYEKVSQLLQDTHKLLEHQIEIAEIHKKNASQQKTLIQQQQGELAEVKGELQGVKDKAMLLRDQHKEEAEEWRKKTSQLQNELSEIKEDLEEQKKRCADLEDLNTTWSNQNIQLTEQLQFTKEQLNKPRQDQILQTELCLMKMVESESQVEVISTDSSVQTMSVPQRTNSTQTPAPELTVSKTQTNNPALANSSSQTERVEIQSVSVQAEIIKYNSKERLFCQSLSSANRSCQGNISTRKQVTFGSPLHDIHQVSQTSVESVSHDDGDKDLFSDSDDNDTEDGPSKARTQDSDKSLPATTLLIDGKRVESSNTLAFCVDDFLPDPSLSRTKTITEDTEYPEDCDLEIATKLNTFNNRELKGRVSEPSLMGRDTVSVDSGKDNVSVPKTMFPALEIPSAQEMMVSATTLSNQYKRTIDAILNKGKKLKTDK</sequence>
<evidence type="ECO:0000256" key="2">
    <source>
        <dbReference type="SAM" id="MobiDB-lite"/>
    </source>
</evidence>
<feature type="compositionally biased region" description="Acidic residues" evidence="2">
    <location>
        <begin position="293"/>
        <end position="302"/>
    </location>
</feature>
<feature type="compositionally biased region" description="Basic and acidic residues" evidence="2">
    <location>
        <begin position="282"/>
        <end position="292"/>
    </location>
</feature>
<dbReference type="InParanoid" id="K1PMD6"/>
<feature type="compositionally biased region" description="Basic and acidic residues" evidence="2">
    <location>
        <begin position="303"/>
        <end position="314"/>
    </location>
</feature>
<evidence type="ECO:0000256" key="1">
    <source>
        <dbReference type="SAM" id="Coils"/>
    </source>
</evidence>
<proteinExistence type="predicted"/>
<reference evidence="3" key="1">
    <citation type="journal article" date="2012" name="Nature">
        <title>The oyster genome reveals stress adaptation and complexity of shell formation.</title>
        <authorList>
            <person name="Zhang G."/>
            <person name="Fang X."/>
            <person name="Guo X."/>
            <person name="Li L."/>
            <person name="Luo R."/>
            <person name="Xu F."/>
            <person name="Yang P."/>
            <person name="Zhang L."/>
            <person name="Wang X."/>
            <person name="Qi H."/>
            <person name="Xiong Z."/>
            <person name="Que H."/>
            <person name="Xie Y."/>
            <person name="Holland P.W."/>
            <person name="Paps J."/>
            <person name="Zhu Y."/>
            <person name="Wu F."/>
            <person name="Chen Y."/>
            <person name="Wang J."/>
            <person name="Peng C."/>
            <person name="Meng J."/>
            <person name="Yang L."/>
            <person name="Liu J."/>
            <person name="Wen B."/>
            <person name="Zhang N."/>
            <person name="Huang Z."/>
            <person name="Zhu Q."/>
            <person name="Feng Y."/>
            <person name="Mount A."/>
            <person name="Hedgecock D."/>
            <person name="Xu Z."/>
            <person name="Liu Y."/>
            <person name="Domazet-Loso T."/>
            <person name="Du Y."/>
            <person name="Sun X."/>
            <person name="Zhang S."/>
            <person name="Liu B."/>
            <person name="Cheng P."/>
            <person name="Jiang X."/>
            <person name="Li J."/>
            <person name="Fan D."/>
            <person name="Wang W."/>
            <person name="Fu W."/>
            <person name="Wang T."/>
            <person name="Wang B."/>
            <person name="Zhang J."/>
            <person name="Peng Z."/>
            <person name="Li Y."/>
            <person name="Li N."/>
            <person name="Wang J."/>
            <person name="Chen M."/>
            <person name="He Y."/>
            <person name="Tan F."/>
            <person name="Song X."/>
            <person name="Zheng Q."/>
            <person name="Huang R."/>
            <person name="Yang H."/>
            <person name="Du X."/>
            <person name="Chen L."/>
            <person name="Yang M."/>
            <person name="Gaffney P.M."/>
            <person name="Wang S."/>
            <person name="Luo L."/>
            <person name="She Z."/>
            <person name="Ming Y."/>
            <person name="Huang W."/>
            <person name="Zhang S."/>
            <person name="Huang B."/>
            <person name="Zhang Y."/>
            <person name="Qu T."/>
            <person name="Ni P."/>
            <person name="Miao G."/>
            <person name="Wang J."/>
            <person name="Wang Q."/>
            <person name="Steinberg C.E."/>
            <person name="Wang H."/>
            <person name="Li N."/>
            <person name="Qian L."/>
            <person name="Zhang G."/>
            <person name="Li Y."/>
            <person name="Yang H."/>
            <person name="Liu X."/>
            <person name="Wang J."/>
            <person name="Yin Y."/>
            <person name="Wang J."/>
        </authorList>
    </citation>
    <scope>NUCLEOTIDE SEQUENCE [LARGE SCALE GENOMIC DNA]</scope>
    <source>
        <strain evidence="3">05x7-T-G4-1.051#20</strain>
    </source>
</reference>
<dbReference type="EMBL" id="JH815701">
    <property type="protein sequence ID" value="EKC20029.1"/>
    <property type="molecule type" value="Genomic_DNA"/>
</dbReference>
<dbReference type="AlphaFoldDB" id="K1PMD6"/>
<feature type="coiled-coil region" evidence="1">
    <location>
        <begin position="1"/>
        <end position="130"/>
    </location>
</feature>
<dbReference type="HOGENOM" id="CLU_608668_0_0_1"/>
<keyword evidence="1" id="KW-0175">Coiled coil</keyword>